<protein>
    <submittedName>
        <fullName evidence="1">Uncharacterized protein</fullName>
    </submittedName>
</protein>
<gene>
    <name evidence="1" type="ORF">WKI67_14460</name>
</gene>
<reference evidence="1" key="1">
    <citation type="submission" date="2024-03" db="EMBL/GenBank/DDBJ databases">
        <title>Novel Streptomyces species of biotechnological and ecological value are a feature of Machair soil.</title>
        <authorList>
            <person name="Prole J.R."/>
            <person name="Goodfellow M."/>
            <person name="Allenby N."/>
            <person name="Ward A.C."/>
        </authorList>
    </citation>
    <scope>NUCLEOTIDE SEQUENCE</scope>
    <source>
        <strain evidence="1">MS2.AVA.5</strain>
    </source>
</reference>
<sequence length="147" mass="15539">MEPLTEHRRVSGPVVYGFLRLVNVSGARETALTASLAEYCRQHELTLSGVFTDRTATAGPVSAAFTGLLDVLALPDTYGVVLPAASHLGPKAIAAEHERRIETAGAHLLLVRSTRRSRPAGHGHSVPPGGPARRQIPGHDPALDAET</sequence>
<evidence type="ECO:0000313" key="1">
    <source>
        <dbReference type="EMBL" id="MEJ8634594.1"/>
    </source>
</evidence>
<dbReference type="EMBL" id="JBBKAJ010000022">
    <property type="protein sequence ID" value="MEJ8634594.1"/>
    <property type="molecule type" value="Genomic_DNA"/>
</dbReference>
<keyword evidence="2" id="KW-1185">Reference proteome</keyword>
<name>A0ACC6PT75_9ACTN</name>
<accession>A0ACC6PT75</accession>
<comment type="caution">
    <text evidence="1">The sequence shown here is derived from an EMBL/GenBank/DDBJ whole genome shotgun (WGS) entry which is preliminary data.</text>
</comment>
<dbReference type="Proteomes" id="UP001377168">
    <property type="component" value="Unassembled WGS sequence"/>
</dbReference>
<organism evidence="1 2">
    <name type="scientific">Streptomyces achmelvichensis</name>
    <dbReference type="NCBI Taxonomy" id="3134111"/>
    <lineage>
        <taxon>Bacteria</taxon>
        <taxon>Bacillati</taxon>
        <taxon>Actinomycetota</taxon>
        <taxon>Actinomycetes</taxon>
        <taxon>Kitasatosporales</taxon>
        <taxon>Streptomycetaceae</taxon>
        <taxon>Streptomyces</taxon>
    </lineage>
</organism>
<proteinExistence type="predicted"/>
<evidence type="ECO:0000313" key="2">
    <source>
        <dbReference type="Proteomes" id="UP001377168"/>
    </source>
</evidence>